<feature type="transmembrane region" description="Helical" evidence="1">
    <location>
        <begin position="7"/>
        <end position="25"/>
    </location>
</feature>
<keyword evidence="1" id="KW-0472">Membrane</keyword>
<sequence>MKKHIDVLIIVLIFTSIAIGVFSNIKQEKAVDKSKLPTDVENDRMFQRWITNLKNKGLNIEADEFKLKESNEIYNTTWMTVSSIDEIGKKEEFESVINAHKDIKKVAFSPSEKIFVDYRNIDREDILSNQVRLYGLKEDKIIDARILDCSVRANCYFDRAYFIDNDVFVISEFSRNISKKDSITPICSKDQLCTYTVKVHVIDLMHNVRDEYESNPFDIILNEWINFF</sequence>
<evidence type="ECO:0000256" key="1">
    <source>
        <dbReference type="SAM" id="Phobius"/>
    </source>
</evidence>
<reference evidence="2 3" key="1">
    <citation type="journal article" date="2020" name="Biotechnol. Biofuels">
        <title>New insights from the biogas microbiome by comprehensive genome-resolved metagenomics of nearly 1600 species originating from multiple anaerobic digesters.</title>
        <authorList>
            <person name="Campanaro S."/>
            <person name="Treu L."/>
            <person name="Rodriguez-R L.M."/>
            <person name="Kovalovszki A."/>
            <person name="Ziels R.M."/>
            <person name="Maus I."/>
            <person name="Zhu X."/>
            <person name="Kougias P.G."/>
            <person name="Basile A."/>
            <person name="Luo G."/>
            <person name="Schluter A."/>
            <person name="Konstantinidis K.T."/>
            <person name="Angelidaki I."/>
        </authorList>
    </citation>
    <scope>NUCLEOTIDE SEQUENCE [LARGE SCALE GENOMIC DNA]</scope>
    <source>
        <strain evidence="2">AS27yjCOA_202</strain>
    </source>
</reference>
<proteinExistence type="predicted"/>
<keyword evidence="1" id="KW-0812">Transmembrane</keyword>
<dbReference type="Proteomes" id="UP000590542">
    <property type="component" value="Unassembled WGS sequence"/>
</dbReference>
<comment type="caution">
    <text evidence="2">The sequence shown here is derived from an EMBL/GenBank/DDBJ whole genome shotgun (WGS) entry which is preliminary data.</text>
</comment>
<dbReference type="AlphaFoldDB" id="A0A7X9HSN6"/>
<evidence type="ECO:0000313" key="2">
    <source>
        <dbReference type="EMBL" id="NMB91656.1"/>
    </source>
</evidence>
<evidence type="ECO:0000313" key="3">
    <source>
        <dbReference type="Proteomes" id="UP000590542"/>
    </source>
</evidence>
<protein>
    <submittedName>
        <fullName evidence="2">Uncharacterized protein</fullName>
    </submittedName>
</protein>
<keyword evidence="1" id="KW-1133">Transmembrane helix</keyword>
<dbReference type="EMBL" id="JAAZNV010000007">
    <property type="protein sequence ID" value="NMB91656.1"/>
    <property type="molecule type" value="Genomic_DNA"/>
</dbReference>
<name>A0A7X9HSN6_UNCKA</name>
<organism evidence="2 3">
    <name type="scientific">candidate division WWE3 bacterium</name>
    <dbReference type="NCBI Taxonomy" id="2053526"/>
    <lineage>
        <taxon>Bacteria</taxon>
        <taxon>Katanobacteria</taxon>
    </lineage>
</organism>
<gene>
    <name evidence="2" type="ORF">GYA37_02285</name>
</gene>
<accession>A0A7X9HSN6</accession>